<name>A0A6L5YU84_9FIRM</name>
<dbReference type="InterPro" id="IPR036938">
    <property type="entry name" value="PAP2/HPO_sf"/>
</dbReference>
<feature type="transmembrane region" description="Helical" evidence="1">
    <location>
        <begin position="135"/>
        <end position="154"/>
    </location>
</feature>
<proteinExistence type="predicted"/>
<feature type="domain" description="Phosphatidic acid phosphatase type 2/haloperoxidase" evidence="2">
    <location>
        <begin position="93"/>
        <end position="208"/>
    </location>
</feature>
<evidence type="ECO:0000256" key="1">
    <source>
        <dbReference type="SAM" id="Phobius"/>
    </source>
</evidence>
<feature type="transmembrane region" description="Helical" evidence="1">
    <location>
        <begin position="98"/>
        <end position="115"/>
    </location>
</feature>
<evidence type="ECO:0000259" key="2">
    <source>
        <dbReference type="SMART" id="SM00014"/>
    </source>
</evidence>
<gene>
    <name evidence="3" type="ORF">FYJ75_09585</name>
</gene>
<feature type="transmembrane region" description="Helical" evidence="1">
    <location>
        <begin position="12"/>
        <end position="28"/>
    </location>
</feature>
<dbReference type="InterPro" id="IPR000326">
    <property type="entry name" value="PAP2/HPO"/>
</dbReference>
<keyword evidence="1" id="KW-1133">Transmembrane helix</keyword>
<feature type="transmembrane region" description="Helical" evidence="1">
    <location>
        <begin position="193"/>
        <end position="213"/>
    </location>
</feature>
<dbReference type="Pfam" id="PF01569">
    <property type="entry name" value="PAP2"/>
    <property type="match status" value="1"/>
</dbReference>
<evidence type="ECO:0000313" key="3">
    <source>
        <dbReference type="EMBL" id="MST75271.1"/>
    </source>
</evidence>
<dbReference type="Gene3D" id="1.20.144.10">
    <property type="entry name" value="Phosphatidic acid phosphatase type 2/haloperoxidase"/>
    <property type="match status" value="1"/>
</dbReference>
<dbReference type="SMART" id="SM00014">
    <property type="entry name" value="acidPPc"/>
    <property type="match status" value="1"/>
</dbReference>
<dbReference type="EMBL" id="VUNI01000016">
    <property type="protein sequence ID" value="MST75271.1"/>
    <property type="molecule type" value="Genomic_DNA"/>
</dbReference>
<protein>
    <submittedName>
        <fullName evidence="3">Phosphatase PAP2 family protein</fullName>
    </submittedName>
</protein>
<feature type="transmembrane region" description="Helical" evidence="1">
    <location>
        <begin position="65"/>
        <end position="86"/>
    </location>
</feature>
<keyword evidence="4" id="KW-1185">Reference proteome</keyword>
<dbReference type="RefSeq" id="WP_154430233.1">
    <property type="nucleotide sequence ID" value="NZ_VUNI01000016.1"/>
</dbReference>
<comment type="caution">
    <text evidence="3">The sequence shown here is derived from an EMBL/GenBank/DDBJ whole genome shotgun (WGS) entry which is preliminary data.</text>
</comment>
<accession>A0A6L5YU84</accession>
<sequence>MKNERRNMCGGVIYLLGFVLWTIMIQVFDVKPEGIDGTDIGFSTINVWFHNLTGVHMKIYTITDWLGLVAVFVCMGFGLLGLCQWIKRRKLLKVDFDIRMLGVFYVIVILEYLIFEMIPINYRPIFIEGRMEASYPSSTTLLVLSVMPTLIFELKRRMKKGLVRKILIFVTASFSLFMVIGRTVAGVHWLTDIVGAILLSTGSYLIYKAIVLMHDKR</sequence>
<evidence type="ECO:0000313" key="4">
    <source>
        <dbReference type="Proteomes" id="UP000474024"/>
    </source>
</evidence>
<keyword evidence="1" id="KW-0812">Transmembrane</keyword>
<dbReference type="AlphaFoldDB" id="A0A6L5YU84"/>
<organism evidence="3 4">
    <name type="scientific">Roseburia porci</name>
    <dbReference type="NCBI Taxonomy" id="2605790"/>
    <lineage>
        <taxon>Bacteria</taxon>
        <taxon>Bacillati</taxon>
        <taxon>Bacillota</taxon>
        <taxon>Clostridia</taxon>
        <taxon>Lachnospirales</taxon>
        <taxon>Lachnospiraceae</taxon>
        <taxon>Roseburia</taxon>
    </lineage>
</organism>
<feature type="transmembrane region" description="Helical" evidence="1">
    <location>
        <begin position="166"/>
        <end position="187"/>
    </location>
</feature>
<dbReference type="SUPFAM" id="SSF48317">
    <property type="entry name" value="Acid phosphatase/Vanadium-dependent haloperoxidase"/>
    <property type="match status" value="1"/>
</dbReference>
<dbReference type="Proteomes" id="UP000474024">
    <property type="component" value="Unassembled WGS sequence"/>
</dbReference>
<reference evidence="3 4" key="1">
    <citation type="submission" date="2019-08" db="EMBL/GenBank/DDBJ databases">
        <title>In-depth cultivation of the pig gut microbiome towards novel bacterial diversity and tailored functional studies.</title>
        <authorList>
            <person name="Wylensek D."/>
            <person name="Hitch T.C.A."/>
            <person name="Clavel T."/>
        </authorList>
    </citation>
    <scope>NUCLEOTIDE SEQUENCE [LARGE SCALE GENOMIC DNA]</scope>
    <source>
        <strain evidence="3 4">MUC/MUC-530-WT-4D</strain>
    </source>
</reference>
<keyword evidence="1" id="KW-0472">Membrane</keyword>